<proteinExistence type="predicted"/>
<gene>
    <name evidence="1" type="ORF">OXU80_15615</name>
</gene>
<dbReference type="EMBL" id="CP113520">
    <property type="protein sequence ID" value="WAJ26321.1"/>
    <property type="molecule type" value="Genomic_DNA"/>
</dbReference>
<dbReference type="Proteomes" id="UP001163223">
    <property type="component" value="Chromosome"/>
</dbReference>
<organism evidence="1 2">
    <name type="scientific">Antarcticirhabdus aurantiaca</name>
    <dbReference type="NCBI Taxonomy" id="2606717"/>
    <lineage>
        <taxon>Bacteria</taxon>
        <taxon>Pseudomonadati</taxon>
        <taxon>Pseudomonadota</taxon>
        <taxon>Alphaproteobacteria</taxon>
        <taxon>Hyphomicrobiales</taxon>
        <taxon>Aurantimonadaceae</taxon>
        <taxon>Antarcticirhabdus</taxon>
    </lineage>
</organism>
<name>A0ACD4NHT2_9HYPH</name>
<sequence>MDKPAIDQDIQAVDRIIAARLREGRMKRGLTLEALASRLGISAQQVLKYETGASRPSAGRLKAVADALELPPAWFFPQRPALRSPSLLPDEIERLERLKAVRPEVFEAFSRLIDSSLDG</sequence>
<accession>A0ACD4NHT2</accession>
<evidence type="ECO:0000313" key="2">
    <source>
        <dbReference type="Proteomes" id="UP001163223"/>
    </source>
</evidence>
<evidence type="ECO:0000313" key="1">
    <source>
        <dbReference type="EMBL" id="WAJ26321.1"/>
    </source>
</evidence>
<reference evidence="1" key="1">
    <citation type="submission" date="2022-11" db="EMBL/GenBank/DDBJ databases">
        <title>beta-Carotene-producing bacterium, Jeongeuplla avenae sp. nov., alleviates the salt stress of Arabidopsis seedlings.</title>
        <authorList>
            <person name="Jiang L."/>
            <person name="Lee J."/>
        </authorList>
    </citation>
    <scope>NUCLEOTIDE SEQUENCE</scope>
    <source>
        <strain evidence="1">DY_R2A_6</strain>
    </source>
</reference>
<keyword evidence="2" id="KW-1185">Reference proteome</keyword>
<protein>
    <submittedName>
        <fullName evidence="1">Helix-turn-helix transcriptional regulator</fullName>
    </submittedName>
</protein>